<gene>
    <name evidence="1" type="ordered locus">TUZN_1886</name>
</gene>
<organism evidence="1 2">
    <name type="scientific">Thermoproteus uzoniensis (strain 768-20)</name>
    <dbReference type="NCBI Taxonomy" id="999630"/>
    <lineage>
        <taxon>Archaea</taxon>
        <taxon>Thermoproteota</taxon>
        <taxon>Thermoprotei</taxon>
        <taxon>Thermoproteales</taxon>
        <taxon>Thermoproteaceae</taxon>
        <taxon>Thermoproteus</taxon>
    </lineage>
</organism>
<dbReference type="KEGG" id="tuz:TUZN_1886"/>
<evidence type="ECO:0000313" key="2">
    <source>
        <dbReference type="Proteomes" id="UP000008138"/>
    </source>
</evidence>
<accession>F2L4B4</accession>
<dbReference type="Proteomes" id="UP000008138">
    <property type="component" value="Chromosome"/>
</dbReference>
<proteinExistence type="predicted"/>
<dbReference type="AlphaFoldDB" id="F2L4B4"/>
<dbReference type="eggNOG" id="arCOG05598">
    <property type="taxonomic scope" value="Archaea"/>
</dbReference>
<sequence length="256" mass="28031">MPADAVLGNVDALRKVVGEVVGVYDAPGWLIAEILGDLAGWEDVNEDVLRRAVELNSSKLHGLLRRNLQLYRPGRSSIRKAAPYLVAELLEAGGLRPAFVNLFGAVLPAAYRGHGLYTPVVPVVEAKRAVLNRLSALARYPGTYVVLSAVDGVPGLKMEIRKIQKPPYYYAVAEGLGRALERAGAMRARRDEAAERLYSFWRRYRSQGYLVLAGREVGGVVVDVLAVGLGKYGAVVGASRRKINRLSKFLDEVYEL</sequence>
<reference key="2">
    <citation type="submission" date="2011-03" db="EMBL/GenBank/DDBJ databases">
        <title>Complete genome sequence of the thermoacidophilic crenarchaeon Thermoproteus uzoniensis 768-20.</title>
        <authorList>
            <person name="Mardanov A.V."/>
            <person name="Gumerov V.M."/>
            <person name="Beletsky A.V."/>
            <person name="Prokofeva M.I."/>
            <person name="Bonch-Osmolovskaya E.A."/>
            <person name="Ravin N.V."/>
            <person name="Skryabin K.G."/>
        </authorList>
    </citation>
    <scope>NUCLEOTIDE SEQUENCE</scope>
    <source>
        <strain>768-20</strain>
    </source>
</reference>
<keyword evidence="2" id="KW-1185">Reference proteome</keyword>
<reference evidence="1 2" key="1">
    <citation type="journal article" date="2011" name="J. Bacteriol.">
        <title>Complete genome sequence of the thermoacidophilic crenarchaeon Thermoproteus uzoniensis 768-20.</title>
        <authorList>
            <person name="Mardanov A.V."/>
            <person name="Gumerov V.M."/>
            <person name="Beletsky A.V."/>
            <person name="Prokofeva M.I."/>
            <person name="Bonch-Osmolovskaya E.A."/>
            <person name="Ravin N.V."/>
            <person name="Skryabin K.G."/>
        </authorList>
    </citation>
    <scope>NUCLEOTIDE SEQUENCE [LARGE SCALE GENOMIC DNA]</scope>
    <source>
        <strain evidence="1 2">768-20</strain>
    </source>
</reference>
<dbReference type="HOGENOM" id="CLU_1145253_0_0_2"/>
<evidence type="ECO:0000313" key="1">
    <source>
        <dbReference type="EMBL" id="AEA13346.1"/>
    </source>
</evidence>
<name>F2L4B4_THEU7</name>
<protein>
    <submittedName>
        <fullName evidence="1">Uncharacterized protein</fullName>
    </submittedName>
</protein>
<dbReference type="EMBL" id="CP002590">
    <property type="protein sequence ID" value="AEA13346.1"/>
    <property type="molecule type" value="Genomic_DNA"/>
</dbReference>